<dbReference type="PANTHER" id="PTHR23516">
    <property type="entry name" value="SAM (S-ADENOSYL METHIONINE) TRANSPORTER"/>
    <property type="match status" value="1"/>
</dbReference>
<evidence type="ECO:0000313" key="13">
    <source>
        <dbReference type="EMBL" id="CAE7704863.1"/>
    </source>
</evidence>
<keyword evidence="6 12" id="KW-0812">Transmembrane</keyword>
<comment type="subcellular location">
    <subcellularLocation>
        <location evidence="2">Cell membrane</location>
        <topology evidence="2">Multi-pass membrane protein</topology>
    </subcellularLocation>
</comment>
<dbReference type="InterPro" id="IPR036259">
    <property type="entry name" value="MFS_trans_sf"/>
</dbReference>
<dbReference type="EMBL" id="CAJNJA010035274">
    <property type="protein sequence ID" value="CAE7704863.1"/>
    <property type="molecule type" value="Genomic_DNA"/>
</dbReference>
<dbReference type="SUPFAM" id="SSF103473">
    <property type="entry name" value="MFS general substrate transporter"/>
    <property type="match status" value="1"/>
</dbReference>
<organism evidence="13 14">
    <name type="scientific">Symbiodinium necroappetens</name>
    <dbReference type="NCBI Taxonomy" id="1628268"/>
    <lineage>
        <taxon>Eukaryota</taxon>
        <taxon>Sar</taxon>
        <taxon>Alveolata</taxon>
        <taxon>Dinophyceae</taxon>
        <taxon>Suessiales</taxon>
        <taxon>Symbiodiniaceae</taxon>
        <taxon>Symbiodinium</taxon>
    </lineage>
</organism>
<keyword evidence="8" id="KW-0406">Ion transport</keyword>
<dbReference type="GO" id="GO:0006811">
    <property type="term" value="P:monoatomic ion transport"/>
    <property type="evidence" value="ECO:0007669"/>
    <property type="project" value="UniProtKB-KW"/>
</dbReference>
<evidence type="ECO:0000256" key="12">
    <source>
        <dbReference type="SAM" id="Phobius"/>
    </source>
</evidence>
<keyword evidence="7 12" id="KW-1133">Transmembrane helix</keyword>
<evidence type="ECO:0000256" key="7">
    <source>
        <dbReference type="ARBA" id="ARBA00022989"/>
    </source>
</evidence>
<comment type="function">
    <text evidence="1">Mediates high-affinity intracellular uptake of the rare oligo-element molybdenum.</text>
</comment>
<dbReference type="GO" id="GO:0005886">
    <property type="term" value="C:plasma membrane"/>
    <property type="evidence" value="ECO:0007669"/>
    <property type="project" value="UniProtKB-SubCell"/>
</dbReference>
<gene>
    <name evidence="13" type="ORF">SNEC2469_LOCUS20314</name>
</gene>
<proteinExistence type="predicted"/>
<keyword evidence="14" id="KW-1185">Reference proteome</keyword>
<dbReference type="PANTHER" id="PTHR23516:SF1">
    <property type="entry name" value="MOLYBDATE-ANION TRANSPORTER"/>
    <property type="match status" value="1"/>
</dbReference>
<comment type="caution">
    <text evidence="13">The sequence shown here is derived from an EMBL/GenBank/DDBJ whole genome shotgun (WGS) entry which is preliminary data.</text>
</comment>
<dbReference type="GO" id="GO:0015098">
    <property type="term" value="F:molybdate ion transmembrane transporter activity"/>
    <property type="evidence" value="ECO:0007669"/>
    <property type="project" value="InterPro"/>
</dbReference>
<keyword evidence="9 12" id="KW-0472">Membrane</keyword>
<dbReference type="Gene3D" id="1.20.1250.20">
    <property type="entry name" value="MFS general substrate transporter like domains"/>
    <property type="match status" value="1"/>
</dbReference>
<evidence type="ECO:0000256" key="5">
    <source>
        <dbReference type="ARBA" id="ARBA00022475"/>
    </source>
</evidence>
<evidence type="ECO:0000313" key="14">
    <source>
        <dbReference type="Proteomes" id="UP000601435"/>
    </source>
</evidence>
<reference evidence="13" key="1">
    <citation type="submission" date="2021-02" db="EMBL/GenBank/DDBJ databases">
        <authorList>
            <person name="Dougan E. K."/>
            <person name="Rhodes N."/>
            <person name="Thang M."/>
            <person name="Chan C."/>
        </authorList>
    </citation>
    <scope>NUCLEOTIDE SEQUENCE</scope>
</reference>
<evidence type="ECO:0000256" key="6">
    <source>
        <dbReference type="ARBA" id="ARBA00022692"/>
    </source>
</evidence>
<dbReference type="OrthoDB" id="333577at2759"/>
<protein>
    <recommendedName>
        <fullName evidence="3">Molybdate-anion transporter</fullName>
    </recommendedName>
    <alternativeName>
        <fullName evidence="10">Major facilitator superfamily domain-containing protein 5</fullName>
    </alternativeName>
    <alternativeName>
        <fullName evidence="11">Molybdate transporter 2 homolog</fullName>
    </alternativeName>
</protein>
<feature type="non-terminal residue" evidence="13">
    <location>
        <position position="121"/>
    </location>
</feature>
<evidence type="ECO:0000256" key="3">
    <source>
        <dbReference type="ARBA" id="ARBA00021242"/>
    </source>
</evidence>
<evidence type="ECO:0000256" key="11">
    <source>
        <dbReference type="ARBA" id="ARBA00032555"/>
    </source>
</evidence>
<keyword evidence="5" id="KW-1003">Cell membrane</keyword>
<dbReference type="AlphaFoldDB" id="A0A812WUZ7"/>
<accession>A0A812WUZ7</accession>
<evidence type="ECO:0000256" key="4">
    <source>
        <dbReference type="ARBA" id="ARBA00022448"/>
    </source>
</evidence>
<dbReference type="InterPro" id="IPR008509">
    <property type="entry name" value="MOT2/MFSD5"/>
</dbReference>
<evidence type="ECO:0000256" key="8">
    <source>
        <dbReference type="ARBA" id="ARBA00023065"/>
    </source>
</evidence>
<name>A0A812WUZ7_9DINO</name>
<feature type="transmembrane region" description="Helical" evidence="12">
    <location>
        <begin position="37"/>
        <end position="57"/>
    </location>
</feature>
<evidence type="ECO:0000256" key="10">
    <source>
        <dbReference type="ARBA" id="ARBA00030646"/>
    </source>
</evidence>
<evidence type="ECO:0000256" key="9">
    <source>
        <dbReference type="ARBA" id="ARBA00023136"/>
    </source>
</evidence>
<feature type="transmembrane region" description="Helical" evidence="12">
    <location>
        <begin position="93"/>
        <end position="112"/>
    </location>
</feature>
<evidence type="ECO:0000256" key="1">
    <source>
        <dbReference type="ARBA" id="ARBA00003019"/>
    </source>
</evidence>
<keyword evidence="4" id="KW-0813">Transport</keyword>
<sequence>SATWSPERLLQPLLTIAALTLLAAAYAAKTQSVLLALAAFALFELCVGIYFPCISTVKSHVVPDSVRTLVYSLYRVPQNAFALAVLLRVPSQSTALVVCAVALLLVEAWAACRRAPRTAGC</sequence>
<evidence type="ECO:0000256" key="2">
    <source>
        <dbReference type="ARBA" id="ARBA00004651"/>
    </source>
</evidence>
<dbReference type="Proteomes" id="UP000601435">
    <property type="component" value="Unassembled WGS sequence"/>
</dbReference>